<dbReference type="GO" id="GO:0004519">
    <property type="term" value="F:endonuclease activity"/>
    <property type="evidence" value="ECO:0007669"/>
    <property type="project" value="UniProtKB-UniRule"/>
</dbReference>
<dbReference type="NCBIfam" id="NF003458">
    <property type="entry name" value="PRK05070.1"/>
    <property type="match status" value="1"/>
</dbReference>
<gene>
    <name evidence="7 9" type="primary">mutH</name>
    <name evidence="9" type="ORF">Lwal_3156</name>
</gene>
<dbReference type="InterPro" id="IPR011337">
    <property type="entry name" value="DNA_rep_MutH/RE_typeII_Sau3AI"/>
</dbReference>
<keyword evidence="5 7" id="KW-0378">Hydrolase</keyword>
<keyword evidence="10" id="KW-1185">Reference proteome</keyword>
<dbReference type="CDD" id="cd00583">
    <property type="entry name" value="MutH-like"/>
    <property type="match status" value="1"/>
</dbReference>
<dbReference type="EMBL" id="LNZB01000060">
    <property type="protein sequence ID" value="KTD75115.1"/>
    <property type="molecule type" value="Genomic_DNA"/>
</dbReference>
<dbReference type="GO" id="GO:0006304">
    <property type="term" value="P:DNA modification"/>
    <property type="evidence" value="ECO:0007669"/>
    <property type="project" value="InterPro"/>
</dbReference>
<organism evidence="9 10">
    <name type="scientific">Legionella waltersii</name>
    <dbReference type="NCBI Taxonomy" id="66969"/>
    <lineage>
        <taxon>Bacteria</taxon>
        <taxon>Pseudomonadati</taxon>
        <taxon>Pseudomonadota</taxon>
        <taxon>Gammaproteobacteria</taxon>
        <taxon>Legionellales</taxon>
        <taxon>Legionellaceae</taxon>
        <taxon>Legionella</taxon>
    </lineage>
</organism>
<keyword evidence="1 7" id="KW-0963">Cytoplasm</keyword>
<evidence type="ECO:0000259" key="8">
    <source>
        <dbReference type="SMART" id="SM00927"/>
    </source>
</evidence>
<dbReference type="GO" id="GO:0016787">
    <property type="term" value="F:hydrolase activity"/>
    <property type="evidence" value="ECO:0007669"/>
    <property type="project" value="UniProtKB-KW"/>
</dbReference>
<keyword evidence="3 7" id="KW-0255">Endonuclease</keyword>
<dbReference type="GO" id="GO:0003677">
    <property type="term" value="F:DNA binding"/>
    <property type="evidence" value="ECO:0007669"/>
    <property type="project" value="InterPro"/>
</dbReference>
<evidence type="ECO:0000256" key="4">
    <source>
        <dbReference type="ARBA" id="ARBA00022763"/>
    </source>
</evidence>
<comment type="subcellular location">
    <subcellularLocation>
        <location evidence="7">Cytoplasm</location>
    </subcellularLocation>
</comment>
<dbReference type="OrthoDB" id="5634909at2"/>
<dbReference type="PATRIC" id="fig|66969.6.peg.3443"/>
<keyword evidence="6 7" id="KW-0234">DNA repair</keyword>
<comment type="caution">
    <text evidence="9">The sequence shown here is derived from an EMBL/GenBank/DDBJ whole genome shotgun (WGS) entry which is preliminary data.</text>
</comment>
<keyword evidence="4 7" id="KW-0227">DNA damage</keyword>
<keyword evidence="2 7" id="KW-0540">Nuclease</keyword>
<evidence type="ECO:0000256" key="1">
    <source>
        <dbReference type="ARBA" id="ARBA00022490"/>
    </source>
</evidence>
<dbReference type="GO" id="GO:0005737">
    <property type="term" value="C:cytoplasm"/>
    <property type="evidence" value="ECO:0007669"/>
    <property type="project" value="UniProtKB-SubCell"/>
</dbReference>
<dbReference type="NCBIfam" id="TIGR02248">
    <property type="entry name" value="mutH_TIGR"/>
    <property type="match status" value="1"/>
</dbReference>
<reference evidence="9 10" key="1">
    <citation type="submission" date="2015-11" db="EMBL/GenBank/DDBJ databases">
        <title>Genomic analysis of 38 Legionella species identifies large and diverse effector repertoires.</title>
        <authorList>
            <person name="Burstein D."/>
            <person name="Amaro F."/>
            <person name="Zusman T."/>
            <person name="Lifshitz Z."/>
            <person name="Cohen O."/>
            <person name="Gilbert J.A."/>
            <person name="Pupko T."/>
            <person name="Shuman H.A."/>
            <person name="Segal G."/>
        </authorList>
    </citation>
    <scope>NUCLEOTIDE SEQUENCE [LARGE SCALE GENOMIC DNA]</scope>
    <source>
        <strain evidence="9 10">ATCC 51914</strain>
    </source>
</reference>
<accession>A0A0W1A193</accession>
<dbReference type="InterPro" id="IPR037057">
    <property type="entry name" value="DNA_rep_MutH/T2_RE_sf"/>
</dbReference>
<evidence type="ECO:0000256" key="6">
    <source>
        <dbReference type="ARBA" id="ARBA00023204"/>
    </source>
</evidence>
<dbReference type="InterPro" id="IPR011335">
    <property type="entry name" value="Restrct_endonuc-II-like"/>
</dbReference>
<proteinExistence type="inferred from homology"/>
<dbReference type="HAMAP" id="MF_00759">
    <property type="entry name" value="MutH"/>
    <property type="match status" value="1"/>
</dbReference>
<comment type="function">
    <text evidence="7">Sequence-specific endonuclease that cleaves unmethylated GATC sequences. It is involved in DNA mismatch repair.</text>
</comment>
<dbReference type="Pfam" id="PF02976">
    <property type="entry name" value="MutH"/>
    <property type="match status" value="1"/>
</dbReference>
<feature type="domain" description="DNA mismatch repair MutH/Type II restriction enzyme Sau3AI" evidence="8">
    <location>
        <begin position="58"/>
        <end position="156"/>
    </location>
</feature>
<dbReference type="Proteomes" id="UP000054729">
    <property type="component" value="Unassembled WGS sequence"/>
</dbReference>
<dbReference type="InterPro" id="IPR004230">
    <property type="entry name" value="DNA_mismatch_repair_MutH"/>
</dbReference>
<dbReference type="SMART" id="SM00927">
    <property type="entry name" value="MutH"/>
    <property type="match status" value="1"/>
</dbReference>
<protein>
    <recommendedName>
        <fullName evidence="7">DNA mismatch repair protein MutH</fullName>
    </recommendedName>
    <alternativeName>
        <fullName evidence="7">Methyl-directed mismatch repair protein</fullName>
    </alternativeName>
</protein>
<dbReference type="GO" id="GO:0006298">
    <property type="term" value="P:mismatch repair"/>
    <property type="evidence" value="ECO:0007669"/>
    <property type="project" value="UniProtKB-UniRule"/>
</dbReference>
<name>A0A0W1A193_9GAMM</name>
<evidence type="ECO:0000256" key="7">
    <source>
        <dbReference type="HAMAP-Rule" id="MF_00759"/>
    </source>
</evidence>
<dbReference type="Gene3D" id="3.40.600.10">
    <property type="entry name" value="DNA mismatch repair MutH/Restriction endonuclease, type II"/>
    <property type="match status" value="1"/>
</dbReference>
<evidence type="ECO:0000313" key="10">
    <source>
        <dbReference type="Proteomes" id="UP000054729"/>
    </source>
</evidence>
<evidence type="ECO:0000256" key="2">
    <source>
        <dbReference type="ARBA" id="ARBA00022722"/>
    </source>
</evidence>
<sequence length="227" mass="24747">MTTFIKSSPPTSESELMDRCRNLSGISFAQLAHRVGVSFPENPSHRKGYIGLMLELALGCDAGNESAPDFSGLGVELKTIPIAASGSPAESTFVSSIPLLTIHQQTWKTSQCYAKLKRVLWIPVEGDKSIPFSQRRVGNGILWSPTSSQEATLEEDWTYLTDKIIAGDLESLDASVGTYLQVRPKAANGKSLSYCYDAKGNKVQTLPRGFYLRTQLTSSVLALENVL</sequence>
<comment type="similarity">
    <text evidence="7">Belongs to the MutH family.</text>
</comment>
<dbReference type="AlphaFoldDB" id="A0A0W1A193"/>
<evidence type="ECO:0000256" key="3">
    <source>
        <dbReference type="ARBA" id="ARBA00022759"/>
    </source>
</evidence>
<dbReference type="STRING" id="66969.Lwal_3156"/>
<dbReference type="SUPFAM" id="SSF52980">
    <property type="entry name" value="Restriction endonuclease-like"/>
    <property type="match status" value="1"/>
</dbReference>
<evidence type="ECO:0000313" key="9">
    <source>
        <dbReference type="EMBL" id="KTD75115.1"/>
    </source>
</evidence>
<evidence type="ECO:0000256" key="5">
    <source>
        <dbReference type="ARBA" id="ARBA00022801"/>
    </source>
</evidence>